<keyword evidence="12 20" id="KW-0862">Zinc</keyword>
<comment type="similarity">
    <text evidence="7 20">In the C-terminal section; belongs to the GTP cyclohydrolase II family.</text>
</comment>
<feature type="binding site" evidence="20">
    <location>
        <position position="282"/>
    </location>
    <ligand>
        <name>Zn(2+)</name>
        <dbReference type="ChEBI" id="CHEBI:29105"/>
        <note>catalytic</note>
    </ligand>
</feature>
<dbReference type="GO" id="GO:0005829">
    <property type="term" value="C:cytosol"/>
    <property type="evidence" value="ECO:0007669"/>
    <property type="project" value="TreeGrafter"/>
</dbReference>
<evidence type="ECO:0000256" key="20">
    <source>
        <dbReference type="HAMAP-Rule" id="MF_01283"/>
    </source>
</evidence>
<keyword evidence="9 20" id="KW-0479">Metal-binding</keyword>
<evidence type="ECO:0000256" key="5">
    <source>
        <dbReference type="ARBA" id="ARBA00004904"/>
    </source>
</evidence>
<gene>
    <name evidence="20" type="primary">ribBA</name>
    <name evidence="22" type="ORF">DYU11_16105</name>
</gene>
<comment type="catalytic activity">
    <reaction evidence="19 20">
        <text>GTP + 4 H2O = 2,5-diamino-6-hydroxy-4-(5-phosphoribosylamino)-pyrimidine + formate + 2 phosphate + 3 H(+)</text>
        <dbReference type="Rhea" id="RHEA:23704"/>
        <dbReference type="ChEBI" id="CHEBI:15377"/>
        <dbReference type="ChEBI" id="CHEBI:15378"/>
        <dbReference type="ChEBI" id="CHEBI:15740"/>
        <dbReference type="ChEBI" id="CHEBI:37565"/>
        <dbReference type="ChEBI" id="CHEBI:43474"/>
        <dbReference type="ChEBI" id="CHEBI:58614"/>
        <dbReference type="EC" id="3.5.4.25"/>
    </reaction>
</comment>
<comment type="catalytic activity">
    <reaction evidence="1 20">
        <text>D-ribulose 5-phosphate = (2S)-2-hydroxy-3-oxobutyl phosphate + formate + H(+)</text>
        <dbReference type="Rhea" id="RHEA:18457"/>
        <dbReference type="ChEBI" id="CHEBI:15378"/>
        <dbReference type="ChEBI" id="CHEBI:15740"/>
        <dbReference type="ChEBI" id="CHEBI:58121"/>
        <dbReference type="ChEBI" id="CHEBI:58830"/>
        <dbReference type="EC" id="4.1.99.12"/>
    </reaction>
</comment>
<feature type="site" description="Essential for DHBP synthase activity" evidence="20">
    <location>
        <position position="140"/>
    </location>
</feature>
<feature type="active site" description="Nucleophile; for GTP cyclohydrolase activity" evidence="20">
    <location>
        <position position="345"/>
    </location>
</feature>
<reference evidence="22 23" key="1">
    <citation type="submission" date="2018-08" db="EMBL/GenBank/DDBJ databases">
        <title>Fibrisoma montanum sp. nov., isolated from Danxia mountain soil.</title>
        <authorList>
            <person name="Huang Y."/>
        </authorList>
    </citation>
    <scope>NUCLEOTIDE SEQUENCE [LARGE SCALE GENOMIC DNA]</scope>
    <source>
        <strain evidence="22 23">HYT19</strain>
    </source>
</reference>
<dbReference type="PIRSF" id="PIRSF001259">
    <property type="entry name" value="RibA"/>
    <property type="match status" value="1"/>
</dbReference>
<accession>A0A418M8W9</accession>
<comment type="caution">
    <text evidence="22">The sequence shown here is derived from an EMBL/GenBank/DDBJ whole genome shotgun (WGS) entry which is preliminary data.</text>
</comment>
<dbReference type="HAMAP" id="MF_00180">
    <property type="entry name" value="RibB"/>
    <property type="match status" value="1"/>
</dbReference>
<dbReference type="NCBIfam" id="TIGR00505">
    <property type="entry name" value="ribA"/>
    <property type="match status" value="1"/>
</dbReference>
<feature type="binding site" evidence="20">
    <location>
        <position position="371"/>
    </location>
    <ligand>
        <name>GTP</name>
        <dbReference type="ChEBI" id="CHEBI:37565"/>
    </ligand>
</feature>
<dbReference type="Proteomes" id="UP000283523">
    <property type="component" value="Unassembled WGS sequence"/>
</dbReference>
<feature type="domain" description="GTP cyclohydrolase II" evidence="21">
    <location>
        <begin position="225"/>
        <end position="387"/>
    </location>
</feature>
<organism evidence="22 23">
    <name type="scientific">Fibrisoma montanum</name>
    <dbReference type="NCBI Taxonomy" id="2305895"/>
    <lineage>
        <taxon>Bacteria</taxon>
        <taxon>Pseudomonadati</taxon>
        <taxon>Bacteroidota</taxon>
        <taxon>Cytophagia</taxon>
        <taxon>Cytophagales</taxon>
        <taxon>Spirosomataceae</taxon>
        <taxon>Fibrisoma</taxon>
    </lineage>
</organism>
<feature type="region of interest" description="DHBP synthase" evidence="20">
    <location>
        <begin position="1"/>
        <end position="215"/>
    </location>
</feature>
<dbReference type="NCBIfam" id="NF001591">
    <property type="entry name" value="PRK00393.1"/>
    <property type="match status" value="1"/>
</dbReference>
<comment type="cofactor">
    <cofactor evidence="2">
        <name>Mn(2+)</name>
        <dbReference type="ChEBI" id="CHEBI:29035"/>
    </cofactor>
</comment>
<dbReference type="GO" id="GO:0030145">
    <property type="term" value="F:manganese ion binding"/>
    <property type="evidence" value="ECO:0007669"/>
    <property type="project" value="UniProtKB-UniRule"/>
</dbReference>
<evidence type="ECO:0000256" key="14">
    <source>
        <dbReference type="ARBA" id="ARBA00023134"/>
    </source>
</evidence>
<dbReference type="GO" id="GO:0008270">
    <property type="term" value="F:zinc ion binding"/>
    <property type="evidence" value="ECO:0007669"/>
    <property type="project" value="UniProtKB-UniRule"/>
</dbReference>
<comment type="cofactor">
    <cofactor evidence="20">
        <name>Mg(2+)</name>
        <dbReference type="ChEBI" id="CHEBI:18420"/>
    </cofactor>
    <cofactor evidence="20">
        <name>Mn(2+)</name>
        <dbReference type="ChEBI" id="CHEBI:29035"/>
    </cofactor>
    <text evidence="20">Binds 2 divalent metal cations per subunit. Magnesium or manganese.</text>
</comment>
<evidence type="ECO:0000256" key="2">
    <source>
        <dbReference type="ARBA" id="ARBA00001936"/>
    </source>
</evidence>
<evidence type="ECO:0000256" key="15">
    <source>
        <dbReference type="ARBA" id="ARBA00023211"/>
    </source>
</evidence>
<keyword evidence="10 20" id="KW-0547">Nucleotide-binding</keyword>
<dbReference type="Pfam" id="PF00925">
    <property type="entry name" value="GTP_cyclohydro2"/>
    <property type="match status" value="1"/>
</dbReference>
<evidence type="ECO:0000313" key="22">
    <source>
        <dbReference type="EMBL" id="RIV22537.1"/>
    </source>
</evidence>
<evidence type="ECO:0000256" key="19">
    <source>
        <dbReference type="ARBA" id="ARBA00049295"/>
    </source>
</evidence>
<dbReference type="Pfam" id="PF00926">
    <property type="entry name" value="DHBP_synthase"/>
    <property type="match status" value="1"/>
</dbReference>
<evidence type="ECO:0000256" key="11">
    <source>
        <dbReference type="ARBA" id="ARBA00022801"/>
    </source>
</evidence>
<dbReference type="InterPro" id="IPR000926">
    <property type="entry name" value="RibA"/>
</dbReference>
<keyword evidence="8 20" id="KW-0686">Riboflavin biosynthesis</keyword>
<keyword evidence="14 20" id="KW-0342">GTP-binding</keyword>
<feature type="active site" description="Proton acceptor; for GTP cyclohydrolase activity" evidence="20">
    <location>
        <position position="343"/>
    </location>
</feature>
<dbReference type="GO" id="GO:0003935">
    <property type="term" value="F:GTP cyclohydrolase II activity"/>
    <property type="evidence" value="ECO:0007669"/>
    <property type="project" value="UniProtKB-UniRule"/>
</dbReference>
<dbReference type="NCBIfam" id="NF006803">
    <property type="entry name" value="PRK09311.1"/>
    <property type="match status" value="1"/>
</dbReference>
<comment type="similarity">
    <text evidence="6 20">In the N-terminal section; belongs to the DHBP synthase family.</text>
</comment>
<feature type="binding site" evidence="20">
    <location>
        <position position="178"/>
    </location>
    <ligand>
        <name>D-ribulose 5-phosphate</name>
        <dbReference type="ChEBI" id="CHEBI:58121"/>
    </ligand>
</feature>
<keyword evidence="15 20" id="KW-0464">Manganese</keyword>
<dbReference type="SUPFAM" id="SSF55821">
    <property type="entry name" value="YrdC/RibB"/>
    <property type="match status" value="1"/>
</dbReference>
<comment type="cofactor">
    <cofactor evidence="20">
        <name>Zn(2+)</name>
        <dbReference type="ChEBI" id="CHEBI:29105"/>
    </cofactor>
    <text evidence="20">Binds 1 zinc ion per subunit.</text>
</comment>
<dbReference type="NCBIfam" id="TIGR00506">
    <property type="entry name" value="ribB"/>
    <property type="match status" value="1"/>
</dbReference>
<dbReference type="EC" id="4.1.99.12" evidence="20"/>
<dbReference type="InterPro" id="IPR032677">
    <property type="entry name" value="GTP_cyclohydro_II"/>
</dbReference>
<dbReference type="InterPro" id="IPR016299">
    <property type="entry name" value="Riboflavin_synth_RibBA"/>
</dbReference>
<feature type="binding site" evidence="20">
    <location>
        <position position="331"/>
    </location>
    <ligand>
        <name>GTP</name>
        <dbReference type="ChEBI" id="CHEBI:37565"/>
    </ligand>
</feature>
<feature type="binding site" evidence="20">
    <location>
        <begin position="266"/>
        <end position="270"/>
    </location>
    <ligand>
        <name>GTP</name>
        <dbReference type="ChEBI" id="CHEBI:37565"/>
    </ligand>
</feature>
<evidence type="ECO:0000256" key="17">
    <source>
        <dbReference type="ARBA" id="ARBA00023268"/>
    </source>
</evidence>
<dbReference type="PANTHER" id="PTHR21327:SF18">
    <property type="entry name" value="3,4-DIHYDROXY-2-BUTANONE 4-PHOSPHATE SYNTHASE"/>
    <property type="match status" value="1"/>
</dbReference>
<dbReference type="GO" id="GO:0008686">
    <property type="term" value="F:3,4-dihydroxy-2-butanone-4-phosphate synthase activity"/>
    <property type="evidence" value="ECO:0007669"/>
    <property type="project" value="UniProtKB-UniRule"/>
</dbReference>
<dbReference type="InterPro" id="IPR017945">
    <property type="entry name" value="DHBP_synth_RibB-like_a/b_dom"/>
</dbReference>
<dbReference type="OrthoDB" id="9793111at2"/>
<dbReference type="EC" id="3.5.4.25" evidence="20"/>
<feature type="binding site" evidence="20">
    <location>
        <position position="41"/>
    </location>
    <ligand>
        <name>Mg(2+)</name>
        <dbReference type="ChEBI" id="CHEBI:18420"/>
        <label>1</label>
    </ligand>
</feature>
<dbReference type="HAMAP" id="MF_00179">
    <property type="entry name" value="RibA"/>
    <property type="match status" value="1"/>
</dbReference>
<feature type="binding site" evidence="20">
    <location>
        <begin position="309"/>
        <end position="311"/>
    </location>
    <ligand>
        <name>GTP</name>
        <dbReference type="ChEBI" id="CHEBI:37565"/>
    </ligand>
</feature>
<evidence type="ECO:0000259" key="21">
    <source>
        <dbReference type="Pfam" id="PF00925"/>
    </source>
</evidence>
<feature type="binding site" evidence="20">
    <location>
        <position position="271"/>
    </location>
    <ligand>
        <name>Zn(2+)</name>
        <dbReference type="ChEBI" id="CHEBI:29105"/>
        <note>catalytic</note>
    </ligand>
</feature>
<dbReference type="CDD" id="cd00641">
    <property type="entry name" value="GTP_cyclohydro2"/>
    <property type="match status" value="1"/>
</dbReference>
<dbReference type="Gene3D" id="3.90.870.10">
    <property type="entry name" value="DHBP synthase"/>
    <property type="match status" value="1"/>
</dbReference>
<keyword evidence="13 20" id="KW-0460">Magnesium</keyword>
<dbReference type="AlphaFoldDB" id="A0A418M8W9"/>
<dbReference type="Gene3D" id="3.40.50.10990">
    <property type="entry name" value="GTP cyclohydrolase II"/>
    <property type="match status" value="1"/>
</dbReference>
<protein>
    <recommendedName>
        <fullName evidence="20">Riboflavin biosynthesis protein RibBA</fullName>
    </recommendedName>
    <domain>
        <recommendedName>
            <fullName evidence="20">3,4-dihydroxy-2-butanone 4-phosphate synthase</fullName>
            <shortName evidence="20">DHBP synthase</shortName>
            <ecNumber evidence="20">4.1.99.12</ecNumber>
        </recommendedName>
    </domain>
    <domain>
        <recommendedName>
            <fullName evidence="20">GTP cyclohydrolase-2</fullName>
            <ecNumber evidence="20">3.5.4.25</ecNumber>
        </recommendedName>
        <alternativeName>
            <fullName evidence="20">GTP cyclohydrolase II</fullName>
        </alternativeName>
    </domain>
</protein>
<keyword evidence="16 20" id="KW-0456">Lyase</keyword>
<sequence length="427" mass="47105">MSNNNTNTTTPASIRLDRIEDAIADIRDGKIVLVVDDEDRENEGDMICAAEKITPEMVNFMIREGRGLMCAPLTEERCLELGLEMMVTSNTSVHTTPFTVSVDLLGNGCTTGISASDRSKTIQALVNPDTKPEDLGRPGHIFPLRAVEGGVIRRAGHTEAAVDLAQLAGLAPAGVLIEVLNEDGTMARLPQLRVMADRFGMKLVSIQDLIEYRLRTESLIRREIGVDMPTEWGHFDLIAYKQSNTGDTHLALVKGSWEPNEPVLVRVHSSCVTGDIFGSCRCDCGGQLHTAMQMVEAEGKGVVLYMFQEGRGIGLINKLKAYKLQEMGRDTVEANLDLGLPMDARDYGVGAQILRDLNIHKIRLISNNPKKRAGLMGYGLEIVDSVPIEIPANPYNERYLRTKRDKMGHLIMKEPVSPEPVNQEQQM</sequence>
<evidence type="ECO:0000256" key="8">
    <source>
        <dbReference type="ARBA" id="ARBA00022619"/>
    </source>
</evidence>
<evidence type="ECO:0000256" key="10">
    <source>
        <dbReference type="ARBA" id="ARBA00022741"/>
    </source>
</evidence>
<feature type="binding site" evidence="20">
    <location>
        <begin position="154"/>
        <end position="158"/>
    </location>
    <ligand>
        <name>D-ribulose 5-phosphate</name>
        <dbReference type="ChEBI" id="CHEBI:58121"/>
    </ligand>
</feature>
<comment type="pathway">
    <text evidence="4 20">Cofactor biosynthesis; riboflavin biosynthesis; 5-amino-6-(D-ribitylamino)uracil from GTP: step 1/4.</text>
</comment>
<evidence type="ECO:0000256" key="6">
    <source>
        <dbReference type="ARBA" id="ARBA00005520"/>
    </source>
</evidence>
<dbReference type="HAMAP" id="MF_01283">
    <property type="entry name" value="RibBA"/>
    <property type="match status" value="1"/>
</dbReference>
<keyword evidence="23" id="KW-1185">Reference proteome</keyword>
<evidence type="ECO:0000256" key="3">
    <source>
        <dbReference type="ARBA" id="ARBA00002284"/>
    </source>
</evidence>
<feature type="site" description="Essential for DHBP synthase activity" evidence="20">
    <location>
        <position position="178"/>
    </location>
</feature>
<evidence type="ECO:0000256" key="13">
    <source>
        <dbReference type="ARBA" id="ARBA00022842"/>
    </source>
</evidence>
<dbReference type="RefSeq" id="WP_119668722.1">
    <property type="nucleotide sequence ID" value="NZ_QXED01000004.1"/>
</dbReference>
<dbReference type="UniPathway" id="UPA00275">
    <property type="reaction ID" value="UER00399"/>
</dbReference>
<feature type="binding site" evidence="20">
    <location>
        <position position="45"/>
    </location>
    <ligand>
        <name>D-ribulose 5-phosphate</name>
        <dbReference type="ChEBI" id="CHEBI:58121"/>
    </ligand>
</feature>
<evidence type="ECO:0000256" key="4">
    <source>
        <dbReference type="ARBA" id="ARBA00004853"/>
    </source>
</evidence>
<evidence type="ECO:0000256" key="12">
    <source>
        <dbReference type="ARBA" id="ARBA00022833"/>
    </source>
</evidence>
<dbReference type="InterPro" id="IPR036144">
    <property type="entry name" value="RibA-like_sf"/>
</dbReference>
<feature type="binding site" evidence="20">
    <location>
        <position position="366"/>
    </location>
    <ligand>
        <name>GTP</name>
        <dbReference type="ChEBI" id="CHEBI:37565"/>
    </ligand>
</feature>
<dbReference type="SUPFAM" id="SSF142695">
    <property type="entry name" value="RibA-like"/>
    <property type="match status" value="1"/>
</dbReference>
<feature type="binding site" evidence="20">
    <location>
        <position position="41"/>
    </location>
    <ligand>
        <name>Mg(2+)</name>
        <dbReference type="ChEBI" id="CHEBI:18420"/>
        <label>2</label>
    </ligand>
</feature>
<dbReference type="FunFam" id="3.90.870.10:FF:000001">
    <property type="entry name" value="Riboflavin biosynthesis protein RibBA"/>
    <property type="match status" value="1"/>
</dbReference>
<keyword evidence="11 20" id="KW-0378">Hydrolase</keyword>
<evidence type="ECO:0000256" key="9">
    <source>
        <dbReference type="ARBA" id="ARBA00022723"/>
    </source>
</evidence>
<dbReference type="EMBL" id="QXED01000004">
    <property type="protein sequence ID" value="RIV22537.1"/>
    <property type="molecule type" value="Genomic_DNA"/>
</dbReference>
<evidence type="ECO:0000256" key="1">
    <source>
        <dbReference type="ARBA" id="ARBA00000141"/>
    </source>
</evidence>
<dbReference type="FunFam" id="3.40.50.10990:FF:000001">
    <property type="entry name" value="Riboflavin biosynthesis protein RibBA"/>
    <property type="match status" value="1"/>
</dbReference>
<comment type="function">
    <text evidence="18 20">Catalyzes the conversion of GTP to 2,5-diamino-6-ribosylamino-4(3H)-pyrimidinone 5'-phosphate (DARP), formate and pyrophosphate.</text>
</comment>
<feature type="binding site" evidence="20">
    <location>
        <position position="284"/>
    </location>
    <ligand>
        <name>Zn(2+)</name>
        <dbReference type="ChEBI" id="CHEBI:29105"/>
        <note>catalytic</note>
    </ligand>
</feature>
<comment type="pathway">
    <text evidence="5 20">Cofactor biosynthesis; riboflavin biosynthesis; 2-hydroxy-3-oxobutyl phosphate from D-ribulose 5-phosphate: step 1/1.</text>
</comment>
<dbReference type="GO" id="GO:0005525">
    <property type="term" value="F:GTP binding"/>
    <property type="evidence" value="ECO:0007669"/>
    <property type="project" value="UniProtKB-KW"/>
</dbReference>
<comment type="function">
    <text evidence="3 20">Catalyzes the conversion of D-ribulose 5-phosphate to formate and 3,4-dihydroxy-2-butanone 4-phosphate.</text>
</comment>
<evidence type="ECO:0000313" key="23">
    <source>
        <dbReference type="Proteomes" id="UP000283523"/>
    </source>
</evidence>
<feature type="binding site" evidence="20">
    <location>
        <position position="287"/>
    </location>
    <ligand>
        <name>GTP</name>
        <dbReference type="ChEBI" id="CHEBI:37565"/>
    </ligand>
</feature>
<name>A0A418M8W9_9BACT</name>
<proteinExistence type="inferred from homology"/>
<dbReference type="PANTHER" id="PTHR21327">
    <property type="entry name" value="GTP CYCLOHYDROLASE II-RELATED"/>
    <property type="match status" value="1"/>
</dbReference>
<evidence type="ECO:0000256" key="18">
    <source>
        <dbReference type="ARBA" id="ARBA00043932"/>
    </source>
</evidence>
<feature type="binding site" evidence="20">
    <location>
        <position position="157"/>
    </location>
    <ligand>
        <name>Mg(2+)</name>
        <dbReference type="ChEBI" id="CHEBI:18420"/>
        <label>2</label>
    </ligand>
</feature>
<keyword evidence="17 20" id="KW-0511">Multifunctional enzyme</keyword>
<feature type="region of interest" description="GTP cyclohydrolase II" evidence="20">
    <location>
        <begin position="216"/>
        <end position="427"/>
    </location>
</feature>
<dbReference type="InterPro" id="IPR000422">
    <property type="entry name" value="DHBP_synthase_RibB"/>
</dbReference>
<evidence type="ECO:0000256" key="16">
    <source>
        <dbReference type="ARBA" id="ARBA00023239"/>
    </source>
</evidence>
<dbReference type="GO" id="GO:0009231">
    <property type="term" value="P:riboflavin biosynthetic process"/>
    <property type="evidence" value="ECO:0007669"/>
    <property type="project" value="UniProtKB-UniRule"/>
</dbReference>
<feature type="binding site" evidence="20">
    <location>
        <begin position="40"/>
        <end position="41"/>
    </location>
    <ligand>
        <name>D-ribulose 5-phosphate</name>
        <dbReference type="ChEBI" id="CHEBI:58121"/>
    </ligand>
</feature>
<dbReference type="GO" id="GO:0000287">
    <property type="term" value="F:magnesium ion binding"/>
    <property type="evidence" value="ECO:0007669"/>
    <property type="project" value="UniProtKB-UniRule"/>
</dbReference>
<evidence type="ECO:0000256" key="7">
    <source>
        <dbReference type="ARBA" id="ARBA00008976"/>
    </source>
</evidence>